<name>A0A226DYS5_FOLCA</name>
<proteinExistence type="predicted"/>
<keyword evidence="3" id="KW-1185">Reference proteome</keyword>
<accession>A0A226DYS5</accession>
<feature type="chain" id="PRO_5013144242" evidence="1">
    <location>
        <begin position="18"/>
        <end position="578"/>
    </location>
</feature>
<dbReference type="Proteomes" id="UP000198287">
    <property type="component" value="Unassembled WGS sequence"/>
</dbReference>
<organism evidence="2 3">
    <name type="scientific">Folsomia candida</name>
    <name type="common">Springtail</name>
    <dbReference type="NCBI Taxonomy" id="158441"/>
    <lineage>
        <taxon>Eukaryota</taxon>
        <taxon>Metazoa</taxon>
        <taxon>Ecdysozoa</taxon>
        <taxon>Arthropoda</taxon>
        <taxon>Hexapoda</taxon>
        <taxon>Collembola</taxon>
        <taxon>Entomobryomorpha</taxon>
        <taxon>Isotomoidea</taxon>
        <taxon>Isotomidae</taxon>
        <taxon>Proisotominae</taxon>
        <taxon>Folsomia</taxon>
    </lineage>
</organism>
<keyword evidence="1" id="KW-0732">Signal</keyword>
<feature type="signal peptide" evidence="1">
    <location>
        <begin position="1"/>
        <end position="17"/>
    </location>
</feature>
<dbReference type="EMBL" id="LNIX01000009">
    <property type="protein sequence ID" value="OXA50178.1"/>
    <property type="molecule type" value="Genomic_DNA"/>
</dbReference>
<protein>
    <submittedName>
        <fullName evidence="2">Uncharacterized protein</fullName>
    </submittedName>
</protein>
<sequence>MKAFIVAALLVVSTVAGQSMDLMDLVKDKSLYKYKPLHRSLSSVEDLLLKEKLGRHVGMENYNTKDSIFDMEDMSSVFGGRRGVSVLSLEELVSHPLFREYLQIPLFRQFWEQYPTVFRRYVESPLFQQFWTVPQFQMYFRNPIFFYKYIVPQVKLISESVVPYTPEQGIYDYGTTTTQRFNPYTYQPRYNREWSVPMSQMMGHFDSKYPTMTTTHYKYLLEKMMNNLNMNKMGQHDVTETFTDVKMLPTGQVKEQTFGKIVDPVTGLEKITVGDVKLVDEKIVPVQGMDFSTVGIDSMTNKYQMNKIFGHHNTENIKDILLKHIILNKIYGDKKVITPEIYRTLFSENKEQVFPEMYDMIVKHNKNVMTPELLETIFGQNKHVLTPEVYETLFDTKKTFTPEIFDTVFGENKKVLTPELYEILTKGNKHVLSPRVLETIFGKKIYTPEVYGNLFSGEKVFDDVYNKYDVEYEPFTYNKMNKFAVSPLITRMLKNTKFSPKMTLKTLEKIQAQKMIEEIQKEKIMGQLYKNKEHSLYNIESELPTMMDSEKIHIPLTFGKPTIGSGIEEFQREKEIKF</sequence>
<evidence type="ECO:0000313" key="3">
    <source>
        <dbReference type="Proteomes" id="UP000198287"/>
    </source>
</evidence>
<dbReference type="AlphaFoldDB" id="A0A226DYS5"/>
<comment type="caution">
    <text evidence="2">The sequence shown here is derived from an EMBL/GenBank/DDBJ whole genome shotgun (WGS) entry which is preliminary data.</text>
</comment>
<reference evidence="2 3" key="1">
    <citation type="submission" date="2015-12" db="EMBL/GenBank/DDBJ databases">
        <title>The genome of Folsomia candida.</title>
        <authorList>
            <person name="Faddeeva A."/>
            <person name="Derks M.F."/>
            <person name="Anvar Y."/>
            <person name="Smit S."/>
            <person name="Van Straalen N."/>
            <person name="Roelofs D."/>
        </authorList>
    </citation>
    <scope>NUCLEOTIDE SEQUENCE [LARGE SCALE GENOMIC DNA]</scope>
    <source>
        <strain evidence="2 3">VU population</strain>
        <tissue evidence="2">Whole body</tissue>
    </source>
</reference>
<dbReference type="OrthoDB" id="8288770at2759"/>
<evidence type="ECO:0000256" key="1">
    <source>
        <dbReference type="SAM" id="SignalP"/>
    </source>
</evidence>
<gene>
    <name evidence="2" type="ORF">Fcan01_15136</name>
</gene>
<evidence type="ECO:0000313" key="2">
    <source>
        <dbReference type="EMBL" id="OXA50178.1"/>
    </source>
</evidence>